<protein>
    <submittedName>
        <fullName evidence="1">Uncharacterized protein</fullName>
    </submittedName>
</protein>
<dbReference type="Proteomes" id="UP000238191">
    <property type="component" value="Unassembled WGS sequence"/>
</dbReference>
<dbReference type="OrthoDB" id="9135677at2"/>
<name>A0A2S7D6E1_9XANT</name>
<keyword evidence="2" id="KW-1185">Reference proteome</keyword>
<gene>
    <name evidence="1" type="ORF">XpiCFBP4643_04335</name>
</gene>
<comment type="caution">
    <text evidence="1">The sequence shown here is derived from an EMBL/GenBank/DDBJ whole genome shotgun (WGS) entry which is preliminary data.</text>
</comment>
<dbReference type="AlphaFoldDB" id="A0A2S7D6E1"/>
<sequence>MRYPDGQEAKAGDLVQIDTLYRGMVIACMDTDDYLAGCEDWSYLRSGVMVDTDFAGLVHYDQESALAEDMVLVSRQPTR</sequence>
<accession>A0A2S7D6E1</accession>
<proteinExistence type="predicted"/>
<organism evidence="1 2">
    <name type="scientific">Xanthomonas pisi</name>
    <dbReference type="NCBI Taxonomy" id="56457"/>
    <lineage>
        <taxon>Bacteria</taxon>
        <taxon>Pseudomonadati</taxon>
        <taxon>Pseudomonadota</taxon>
        <taxon>Gammaproteobacteria</taxon>
        <taxon>Lysobacterales</taxon>
        <taxon>Lysobacteraceae</taxon>
        <taxon>Xanthomonas</taxon>
    </lineage>
</organism>
<dbReference type="EMBL" id="MDEI01000003">
    <property type="protein sequence ID" value="PPU69377.1"/>
    <property type="molecule type" value="Genomic_DNA"/>
</dbReference>
<dbReference type="RefSeq" id="WP_046963423.1">
    <property type="nucleotide sequence ID" value="NZ_MDEI01000003.1"/>
</dbReference>
<reference evidence="2" key="1">
    <citation type="submission" date="2016-08" db="EMBL/GenBank/DDBJ databases">
        <authorList>
            <person name="Merda D."/>
            <person name="Briand M."/>
            <person name="Taghouti G."/>
            <person name="Carrere S."/>
            <person name="Gouzy J."/>
            <person name="Portier P."/>
            <person name="Jacques M.-A."/>
            <person name="Fischer-Le Saux M."/>
        </authorList>
    </citation>
    <scope>NUCLEOTIDE SEQUENCE [LARGE SCALE GENOMIC DNA]</scope>
    <source>
        <strain evidence="2">CFBP4643</strain>
    </source>
</reference>
<evidence type="ECO:0000313" key="2">
    <source>
        <dbReference type="Proteomes" id="UP000238191"/>
    </source>
</evidence>
<evidence type="ECO:0000313" key="1">
    <source>
        <dbReference type="EMBL" id="PPU69377.1"/>
    </source>
</evidence>